<dbReference type="Gene3D" id="3.40.50.300">
    <property type="entry name" value="P-loop containing nucleotide triphosphate hydrolases"/>
    <property type="match status" value="1"/>
</dbReference>
<dbReference type="CDD" id="cd01871">
    <property type="entry name" value="Rac1_like"/>
    <property type="match status" value="1"/>
</dbReference>
<dbReference type="PROSITE" id="PS51419">
    <property type="entry name" value="RAB"/>
    <property type="match status" value="1"/>
</dbReference>
<dbReference type="InterPro" id="IPR027417">
    <property type="entry name" value="P-loop_NTPase"/>
</dbReference>
<dbReference type="NCBIfam" id="TIGR00231">
    <property type="entry name" value="small_GTP"/>
    <property type="match status" value="1"/>
</dbReference>
<dbReference type="InterPro" id="IPR005225">
    <property type="entry name" value="Small_GTP-bd"/>
</dbReference>
<dbReference type="SMART" id="SM00173">
    <property type="entry name" value="RAS"/>
    <property type="match status" value="1"/>
</dbReference>
<keyword evidence="10" id="KW-1185">Reference proteome</keyword>
<dbReference type="InterPro" id="IPR003578">
    <property type="entry name" value="Small_GTPase_Rho"/>
</dbReference>
<evidence type="ECO:0000313" key="10">
    <source>
        <dbReference type="Proteomes" id="UP000472265"/>
    </source>
</evidence>
<dbReference type="InParanoid" id="A0A671V5S5"/>
<dbReference type="EC" id="3.6.5.2" evidence="2"/>
<keyword evidence="5" id="KW-0342">GTP-binding</keyword>
<dbReference type="PROSITE" id="PS51420">
    <property type="entry name" value="RHO"/>
    <property type="match status" value="1"/>
</dbReference>
<dbReference type="GO" id="GO:0005525">
    <property type="term" value="F:GTP binding"/>
    <property type="evidence" value="ECO:0007669"/>
    <property type="project" value="UniProtKB-KW"/>
</dbReference>
<dbReference type="SMART" id="SM00175">
    <property type="entry name" value="RAB"/>
    <property type="match status" value="1"/>
</dbReference>
<dbReference type="SUPFAM" id="SSF52540">
    <property type="entry name" value="P-loop containing nucleoside triphosphate hydrolases"/>
    <property type="match status" value="1"/>
</dbReference>
<evidence type="ECO:0000256" key="3">
    <source>
        <dbReference type="ARBA" id="ARBA00022481"/>
    </source>
</evidence>
<evidence type="ECO:0000256" key="4">
    <source>
        <dbReference type="ARBA" id="ARBA00022741"/>
    </source>
</evidence>
<keyword evidence="3" id="KW-0488">Methylation</keyword>
<dbReference type="PRINTS" id="PR00449">
    <property type="entry name" value="RASTRNSFRMNG"/>
</dbReference>
<dbReference type="PROSITE" id="PS51421">
    <property type="entry name" value="RAS"/>
    <property type="match status" value="1"/>
</dbReference>
<evidence type="ECO:0000313" key="9">
    <source>
        <dbReference type="Ensembl" id="ENSSAUP00010021191.1"/>
    </source>
</evidence>
<dbReference type="FunFam" id="3.40.50.300:FF:000088">
    <property type="entry name" value="Ras-related C3 botulinum toxin substrate 1"/>
    <property type="match status" value="1"/>
</dbReference>
<gene>
    <name evidence="9" type="primary">RAC3</name>
</gene>
<dbReference type="InterPro" id="IPR001806">
    <property type="entry name" value="Small_GTPase"/>
</dbReference>
<evidence type="ECO:0000256" key="7">
    <source>
        <dbReference type="ARBA" id="ARBA00023289"/>
    </source>
</evidence>
<evidence type="ECO:0000256" key="1">
    <source>
        <dbReference type="ARBA" id="ARBA00010142"/>
    </source>
</evidence>
<evidence type="ECO:0000256" key="6">
    <source>
        <dbReference type="ARBA" id="ARBA00023288"/>
    </source>
</evidence>
<comment type="similarity">
    <text evidence="1">Belongs to the small GTPase superfamily. Rho family.</text>
</comment>
<reference evidence="9" key="2">
    <citation type="submission" date="2025-08" db="UniProtKB">
        <authorList>
            <consortium name="Ensembl"/>
        </authorList>
    </citation>
    <scope>IDENTIFICATION</scope>
</reference>
<keyword evidence="7" id="KW-0636">Prenylation</keyword>
<dbReference type="PANTHER" id="PTHR24072">
    <property type="entry name" value="RHO FAMILY GTPASE"/>
    <property type="match status" value="1"/>
</dbReference>
<evidence type="ECO:0000256" key="2">
    <source>
        <dbReference type="ARBA" id="ARBA00011984"/>
    </source>
</evidence>
<keyword evidence="6" id="KW-0449">Lipoprotein</keyword>
<reference evidence="9" key="1">
    <citation type="submission" date="2021-04" db="EMBL/GenBank/DDBJ databases">
        <authorList>
            <consortium name="Wellcome Sanger Institute Data Sharing"/>
        </authorList>
    </citation>
    <scope>NUCLEOTIDE SEQUENCE [LARGE SCALE GENOMIC DNA]</scope>
</reference>
<accession>A0A671V5S5</accession>
<protein>
    <recommendedName>
        <fullName evidence="2">small monomeric GTPase</fullName>
        <ecNumber evidence="2">3.6.5.2</ecNumber>
    </recommendedName>
</protein>
<organism evidence="9 10">
    <name type="scientific">Sparus aurata</name>
    <name type="common">Gilthead sea bream</name>
    <dbReference type="NCBI Taxonomy" id="8175"/>
    <lineage>
        <taxon>Eukaryota</taxon>
        <taxon>Metazoa</taxon>
        <taxon>Chordata</taxon>
        <taxon>Craniata</taxon>
        <taxon>Vertebrata</taxon>
        <taxon>Euteleostomi</taxon>
        <taxon>Actinopterygii</taxon>
        <taxon>Neopterygii</taxon>
        <taxon>Teleostei</taxon>
        <taxon>Neoteleostei</taxon>
        <taxon>Acanthomorphata</taxon>
        <taxon>Eupercaria</taxon>
        <taxon>Spariformes</taxon>
        <taxon>Sparidae</taxon>
        <taxon>Sparus</taxon>
    </lineage>
</organism>
<reference evidence="9" key="3">
    <citation type="submission" date="2025-09" db="UniProtKB">
        <authorList>
            <consortium name="Ensembl"/>
        </authorList>
    </citation>
    <scope>IDENTIFICATION</scope>
</reference>
<dbReference type="GO" id="GO:0007264">
    <property type="term" value="P:small GTPase-mediated signal transduction"/>
    <property type="evidence" value="ECO:0007669"/>
    <property type="project" value="InterPro"/>
</dbReference>
<name>A0A671V5S5_SPAAU</name>
<dbReference type="Proteomes" id="UP000472265">
    <property type="component" value="Chromosome 20"/>
</dbReference>
<dbReference type="GeneTree" id="ENSGT00940000153500"/>
<evidence type="ECO:0000256" key="8">
    <source>
        <dbReference type="ARBA" id="ARBA00047660"/>
    </source>
</evidence>
<comment type="catalytic activity">
    <reaction evidence="8">
        <text>GTP + H2O = GDP + phosphate + H(+)</text>
        <dbReference type="Rhea" id="RHEA:19669"/>
        <dbReference type="ChEBI" id="CHEBI:15377"/>
        <dbReference type="ChEBI" id="CHEBI:15378"/>
        <dbReference type="ChEBI" id="CHEBI:37565"/>
        <dbReference type="ChEBI" id="CHEBI:43474"/>
        <dbReference type="ChEBI" id="CHEBI:58189"/>
        <dbReference type="EC" id="3.6.5.2"/>
    </reaction>
    <physiologicalReaction direction="left-to-right" evidence="8">
        <dbReference type="Rhea" id="RHEA:19670"/>
    </physiologicalReaction>
</comment>
<sequence>MQVHLPFILTFSPKISEPVHVGPTGTHFLLGRIEAKPEVEEVNPLVLYQNPSFPLPVPLNTLGTFRRRSALLVIDPFHCGSIAERTGPLLSSESSAQSVGSTEPAAPAPWKPPALAQCKLSNVWWWETGYTAPKLRTAFLPAAISHELVYLCTVAVGKTCLLISYTTNAFPGEYIPTVFDNYSANVMVDGKPVNLGLWDTAGQEDYDRLRPLSYPQTDVFLICFSLVSPASFENVRAKWYPEVRHHCPNTPIILVGTKLDLRDDKDTIERLRDKKLSPITYPQGLAMAREIGAVKYLECSALTQRGLKTVFDEAIRAVLCPPPVKKRGKRCTMF</sequence>
<keyword evidence="4" id="KW-0547">Nucleotide-binding</keyword>
<dbReference type="SMART" id="SM00174">
    <property type="entry name" value="RHO"/>
    <property type="match status" value="1"/>
</dbReference>
<dbReference type="GO" id="GO:0003925">
    <property type="term" value="F:G protein activity"/>
    <property type="evidence" value="ECO:0007669"/>
    <property type="project" value="UniProtKB-EC"/>
</dbReference>
<dbReference type="AlphaFoldDB" id="A0A671V5S5"/>
<evidence type="ECO:0000256" key="5">
    <source>
        <dbReference type="ARBA" id="ARBA00023134"/>
    </source>
</evidence>
<proteinExistence type="inferred from homology"/>
<dbReference type="Ensembl" id="ENSSAUT00010022404.1">
    <property type="protein sequence ID" value="ENSSAUP00010021191.1"/>
    <property type="gene ID" value="ENSSAUG00010009420.1"/>
</dbReference>
<dbReference type="Pfam" id="PF00071">
    <property type="entry name" value="Ras"/>
    <property type="match status" value="1"/>
</dbReference>